<evidence type="ECO:0000313" key="2">
    <source>
        <dbReference type="EMBL" id="POS72073.1"/>
    </source>
</evidence>
<organism evidence="2 3">
    <name type="scientific">Diaporthe helianthi</name>
    <dbReference type="NCBI Taxonomy" id="158607"/>
    <lineage>
        <taxon>Eukaryota</taxon>
        <taxon>Fungi</taxon>
        <taxon>Dikarya</taxon>
        <taxon>Ascomycota</taxon>
        <taxon>Pezizomycotina</taxon>
        <taxon>Sordariomycetes</taxon>
        <taxon>Sordariomycetidae</taxon>
        <taxon>Diaporthales</taxon>
        <taxon>Diaporthaceae</taxon>
        <taxon>Diaporthe</taxon>
    </lineage>
</organism>
<evidence type="ECO:0000313" key="3">
    <source>
        <dbReference type="Proteomes" id="UP000094444"/>
    </source>
</evidence>
<dbReference type="OrthoDB" id="5245621at2759"/>
<feature type="compositionally biased region" description="Polar residues" evidence="1">
    <location>
        <begin position="1"/>
        <end position="13"/>
    </location>
</feature>
<sequence length="163" mass="17339">MNSASNASSSQRTPARRALGNGINQLPTPPATPASSSRGQQQATQPTVQPPQDQQPRYMTYPGLEPRQPQPASYQSNGSRRRRTQTELLMVHGITWLGYGAVIPNVSVVTGAALVDGPLHTHGTRIMGGKGTYEDKFDDDSDLAAKISASLTIAVNSNASQGR</sequence>
<gene>
    <name evidence="2" type="ORF">DHEL01_v209534</name>
</gene>
<accession>A0A2P5HP82</accession>
<reference evidence="2" key="1">
    <citation type="submission" date="2017-09" db="EMBL/GenBank/DDBJ databases">
        <title>Polyketide synthases of a Diaporthe helianthi virulent isolate.</title>
        <authorList>
            <person name="Baroncelli R."/>
        </authorList>
    </citation>
    <scope>NUCLEOTIDE SEQUENCE [LARGE SCALE GENOMIC DNA]</scope>
    <source>
        <strain evidence="2">7/96</strain>
    </source>
</reference>
<keyword evidence="3" id="KW-1185">Reference proteome</keyword>
<dbReference type="AlphaFoldDB" id="A0A2P5HP82"/>
<name>A0A2P5HP82_DIAHE</name>
<dbReference type="InParanoid" id="A0A2P5HP82"/>
<dbReference type="EMBL" id="MAVT02001091">
    <property type="protein sequence ID" value="POS72073.1"/>
    <property type="molecule type" value="Genomic_DNA"/>
</dbReference>
<feature type="compositionally biased region" description="Low complexity" evidence="1">
    <location>
        <begin position="33"/>
        <end position="56"/>
    </location>
</feature>
<feature type="region of interest" description="Disordered" evidence="1">
    <location>
        <begin position="1"/>
        <end position="81"/>
    </location>
</feature>
<comment type="caution">
    <text evidence="2">The sequence shown here is derived from an EMBL/GenBank/DDBJ whole genome shotgun (WGS) entry which is preliminary data.</text>
</comment>
<protein>
    <submittedName>
        <fullName evidence="2">Uncharacterized protein</fullName>
    </submittedName>
</protein>
<evidence type="ECO:0000256" key="1">
    <source>
        <dbReference type="SAM" id="MobiDB-lite"/>
    </source>
</evidence>
<dbReference type="Proteomes" id="UP000094444">
    <property type="component" value="Unassembled WGS sequence"/>
</dbReference>
<proteinExistence type="predicted"/>